<feature type="region of interest" description="Disordered" evidence="10">
    <location>
        <begin position="422"/>
        <end position="528"/>
    </location>
</feature>
<feature type="region of interest" description="Disordered" evidence="10">
    <location>
        <begin position="1413"/>
        <end position="1443"/>
    </location>
</feature>
<dbReference type="GO" id="GO:0008270">
    <property type="term" value="F:zinc ion binding"/>
    <property type="evidence" value="ECO:0007669"/>
    <property type="project" value="UniProtKB-KW"/>
</dbReference>
<name>Q4SCG6_TETNG</name>
<evidence type="ECO:0000256" key="8">
    <source>
        <dbReference type="ARBA" id="ARBA00023159"/>
    </source>
</evidence>
<gene>
    <name evidence="12" type="ORF">GSTENG00020500001</name>
</gene>
<feature type="compositionally biased region" description="Polar residues" evidence="10">
    <location>
        <begin position="224"/>
        <end position="237"/>
    </location>
</feature>
<dbReference type="GO" id="GO:0005634">
    <property type="term" value="C:nucleus"/>
    <property type="evidence" value="ECO:0007669"/>
    <property type="project" value="UniProtKB-SubCell"/>
</dbReference>
<feature type="compositionally biased region" description="Polar residues" evidence="10">
    <location>
        <begin position="800"/>
        <end position="822"/>
    </location>
</feature>
<comment type="subcellular location">
    <subcellularLocation>
        <location evidence="1">Nucleus</location>
    </subcellularLocation>
</comment>
<dbReference type="Pfam" id="PF13771">
    <property type="entry name" value="zf-HC5HC2H"/>
    <property type="match status" value="1"/>
</dbReference>
<feature type="region of interest" description="Disordered" evidence="10">
    <location>
        <begin position="1239"/>
        <end position="1259"/>
    </location>
</feature>
<feature type="compositionally biased region" description="Low complexity" evidence="10">
    <location>
        <begin position="267"/>
        <end position="280"/>
    </location>
</feature>
<dbReference type="PANTHER" id="PTHR14955">
    <property type="entry name" value="RETINOIC ACID INDUCED 1/TRANSCRIPTION FACTOR 20"/>
    <property type="match status" value="1"/>
</dbReference>
<proteinExistence type="predicted"/>
<dbReference type="PANTHER" id="PTHR14955:SF7">
    <property type="entry name" value="TRANSCRIPTION FACTOR 20"/>
    <property type="match status" value="1"/>
</dbReference>
<feature type="compositionally biased region" description="Polar residues" evidence="10">
    <location>
        <begin position="1413"/>
        <end position="1439"/>
    </location>
</feature>
<evidence type="ECO:0000256" key="6">
    <source>
        <dbReference type="ARBA" id="ARBA00022833"/>
    </source>
</evidence>
<dbReference type="OrthoDB" id="10029243at2759"/>
<feature type="region of interest" description="Disordered" evidence="10">
    <location>
        <begin position="1541"/>
        <end position="1569"/>
    </location>
</feature>
<keyword evidence="4" id="KW-0479">Metal-binding</keyword>
<evidence type="ECO:0000256" key="5">
    <source>
        <dbReference type="ARBA" id="ARBA00022771"/>
    </source>
</evidence>
<feature type="compositionally biased region" description="Basic and acidic residues" evidence="10">
    <location>
        <begin position="1963"/>
        <end position="1974"/>
    </location>
</feature>
<feature type="compositionally biased region" description="Low complexity" evidence="10">
    <location>
        <begin position="490"/>
        <end position="509"/>
    </location>
</feature>
<dbReference type="InterPro" id="IPR034732">
    <property type="entry name" value="EPHD"/>
</dbReference>
<feature type="region of interest" description="Disordered" evidence="10">
    <location>
        <begin position="335"/>
        <end position="383"/>
    </location>
</feature>
<feature type="compositionally biased region" description="Low complexity" evidence="10">
    <location>
        <begin position="2123"/>
        <end position="2134"/>
    </location>
</feature>
<keyword evidence="9" id="KW-0539">Nucleus</keyword>
<keyword evidence="6" id="KW-0862">Zinc</keyword>
<reference evidence="12" key="2">
    <citation type="submission" date="2004-02" db="EMBL/GenBank/DDBJ databases">
        <authorList>
            <consortium name="Genoscope"/>
            <consortium name="Whitehead Institute Centre for Genome Research"/>
        </authorList>
    </citation>
    <scope>NUCLEOTIDE SEQUENCE</scope>
</reference>
<feature type="region of interest" description="Disordered" evidence="10">
    <location>
        <begin position="1051"/>
        <end position="1113"/>
    </location>
</feature>
<dbReference type="KEGG" id="tng:GSTEN00020500G001"/>
<feature type="region of interest" description="Disordered" evidence="10">
    <location>
        <begin position="1650"/>
        <end position="1674"/>
    </location>
</feature>
<feature type="region of interest" description="Disordered" evidence="10">
    <location>
        <begin position="1707"/>
        <end position="1904"/>
    </location>
</feature>
<feature type="compositionally biased region" description="Polar residues" evidence="10">
    <location>
        <begin position="603"/>
        <end position="615"/>
    </location>
</feature>
<dbReference type="EMBL" id="CAAE01014653">
    <property type="protein sequence ID" value="CAG01666.1"/>
    <property type="molecule type" value="Genomic_DNA"/>
</dbReference>
<evidence type="ECO:0000256" key="4">
    <source>
        <dbReference type="ARBA" id="ARBA00022723"/>
    </source>
</evidence>
<feature type="region of interest" description="Disordered" evidence="10">
    <location>
        <begin position="595"/>
        <end position="901"/>
    </location>
</feature>
<dbReference type="InterPro" id="IPR052440">
    <property type="entry name" value="Trans_Reg/Chrom_Remod"/>
</dbReference>
<feature type="region of interest" description="Disordered" evidence="10">
    <location>
        <begin position="2117"/>
        <end position="2148"/>
    </location>
</feature>
<feature type="compositionally biased region" description="Polar residues" evidence="10">
    <location>
        <begin position="854"/>
        <end position="863"/>
    </location>
</feature>
<feature type="compositionally biased region" description="Low complexity" evidence="10">
    <location>
        <begin position="1720"/>
        <end position="1732"/>
    </location>
</feature>
<feature type="region of interest" description="Disordered" evidence="10">
    <location>
        <begin position="1937"/>
        <end position="1988"/>
    </location>
</feature>
<organism evidence="12">
    <name type="scientific">Tetraodon nigroviridis</name>
    <name type="common">Spotted green pufferfish</name>
    <name type="synonym">Chelonodon nigroviridis</name>
    <dbReference type="NCBI Taxonomy" id="99883"/>
    <lineage>
        <taxon>Eukaryota</taxon>
        <taxon>Metazoa</taxon>
        <taxon>Chordata</taxon>
        <taxon>Craniata</taxon>
        <taxon>Vertebrata</taxon>
        <taxon>Euteleostomi</taxon>
        <taxon>Actinopterygii</taxon>
        <taxon>Neopterygii</taxon>
        <taxon>Teleostei</taxon>
        <taxon>Neoteleostei</taxon>
        <taxon>Acanthomorphata</taxon>
        <taxon>Eupercaria</taxon>
        <taxon>Tetraodontiformes</taxon>
        <taxon>Tetradontoidea</taxon>
        <taxon>Tetraodontidae</taxon>
        <taxon>Tetraodon</taxon>
    </lineage>
</organism>
<evidence type="ECO:0000256" key="7">
    <source>
        <dbReference type="ARBA" id="ARBA00022843"/>
    </source>
</evidence>
<feature type="compositionally biased region" description="Basic and acidic residues" evidence="10">
    <location>
        <begin position="694"/>
        <end position="720"/>
    </location>
</feature>
<keyword evidence="5" id="KW-0863">Zinc-finger</keyword>
<feature type="region of interest" description="Disordered" evidence="10">
    <location>
        <begin position="224"/>
        <end position="280"/>
    </location>
</feature>
<feature type="compositionally biased region" description="Polar residues" evidence="10">
    <location>
        <begin position="1464"/>
        <end position="1475"/>
    </location>
</feature>
<feature type="region of interest" description="Disordered" evidence="10">
    <location>
        <begin position="2160"/>
        <end position="2231"/>
    </location>
</feature>
<feature type="compositionally biased region" description="Basic and acidic residues" evidence="10">
    <location>
        <begin position="761"/>
        <end position="779"/>
    </location>
</feature>
<evidence type="ECO:0000256" key="3">
    <source>
        <dbReference type="ARBA" id="ARBA00022553"/>
    </source>
</evidence>
<evidence type="ECO:0000256" key="2">
    <source>
        <dbReference type="ARBA" id="ARBA00022499"/>
    </source>
</evidence>
<feature type="region of interest" description="Disordered" evidence="10">
    <location>
        <begin position="1296"/>
        <end position="1329"/>
    </location>
</feature>
<evidence type="ECO:0000313" key="12">
    <source>
        <dbReference type="EMBL" id="CAG01666.1"/>
    </source>
</evidence>
<feature type="compositionally biased region" description="Basic and acidic residues" evidence="10">
    <location>
        <begin position="738"/>
        <end position="747"/>
    </location>
</feature>
<feature type="region of interest" description="Disordered" evidence="10">
    <location>
        <begin position="1463"/>
        <end position="1493"/>
    </location>
</feature>
<feature type="compositionally biased region" description="Basic and acidic residues" evidence="10">
    <location>
        <begin position="1095"/>
        <end position="1110"/>
    </location>
</feature>
<dbReference type="GO" id="GO:0006357">
    <property type="term" value="P:regulation of transcription by RNA polymerase II"/>
    <property type="evidence" value="ECO:0007669"/>
    <property type="project" value="TreeGrafter"/>
</dbReference>
<feature type="domain" description="PHD-type" evidence="11">
    <location>
        <begin position="2227"/>
        <end position="2332"/>
    </location>
</feature>
<keyword evidence="2" id="KW-1017">Isopeptide bond</keyword>
<keyword evidence="8" id="KW-0010">Activator</keyword>
<evidence type="ECO:0000259" key="11">
    <source>
        <dbReference type="PROSITE" id="PS51805"/>
    </source>
</evidence>
<feature type="compositionally biased region" description="Polar residues" evidence="10">
    <location>
        <begin position="1800"/>
        <end position="1813"/>
    </location>
</feature>
<feature type="compositionally biased region" description="Pro residues" evidence="10">
    <location>
        <begin position="1651"/>
        <end position="1669"/>
    </location>
</feature>
<dbReference type="SMART" id="SM00249">
    <property type="entry name" value="PHD"/>
    <property type="match status" value="1"/>
</dbReference>
<feature type="compositionally biased region" description="Basic and acidic residues" evidence="10">
    <location>
        <begin position="1476"/>
        <end position="1486"/>
    </location>
</feature>
<feature type="compositionally biased region" description="Polar residues" evidence="10">
    <location>
        <begin position="472"/>
        <end position="489"/>
    </location>
</feature>
<evidence type="ECO:0000256" key="1">
    <source>
        <dbReference type="ARBA" id="ARBA00004123"/>
    </source>
</evidence>
<feature type="region of interest" description="Disordered" evidence="10">
    <location>
        <begin position="944"/>
        <end position="1029"/>
    </location>
</feature>
<feature type="compositionally biased region" description="Polar residues" evidence="10">
    <location>
        <begin position="2135"/>
        <end position="2147"/>
    </location>
</feature>
<dbReference type="InterPro" id="IPR013083">
    <property type="entry name" value="Znf_RING/FYVE/PHD"/>
</dbReference>
<dbReference type="InterPro" id="IPR001965">
    <property type="entry name" value="Znf_PHD"/>
</dbReference>
<dbReference type="Gene3D" id="3.30.40.10">
    <property type="entry name" value="Zinc/RING finger domain, C3HC4 (zinc finger)"/>
    <property type="match status" value="1"/>
</dbReference>
<evidence type="ECO:0000256" key="10">
    <source>
        <dbReference type="SAM" id="MobiDB-lite"/>
    </source>
</evidence>
<feature type="compositionally biased region" description="Low complexity" evidence="10">
    <location>
        <begin position="426"/>
        <end position="449"/>
    </location>
</feature>
<feature type="compositionally biased region" description="Basic and acidic residues" evidence="10">
    <location>
        <begin position="1884"/>
        <end position="1893"/>
    </location>
</feature>
<feature type="compositionally biased region" description="Low complexity" evidence="10">
    <location>
        <begin position="1950"/>
        <end position="1962"/>
    </location>
</feature>
<feature type="compositionally biased region" description="Low complexity" evidence="10">
    <location>
        <begin position="634"/>
        <end position="671"/>
    </location>
</feature>
<keyword evidence="7" id="KW-0832">Ubl conjugation</keyword>
<dbReference type="FunFam" id="3.30.40.10:FF:000116">
    <property type="entry name" value="Transcription factor 20 (AR1)"/>
    <property type="match status" value="1"/>
</dbReference>
<keyword evidence="3" id="KW-0597">Phosphoprotein</keyword>
<feature type="compositionally biased region" description="Low complexity" evidence="10">
    <location>
        <begin position="1783"/>
        <end position="1799"/>
    </location>
</feature>
<dbReference type="PROSITE" id="PS51805">
    <property type="entry name" value="EPHD"/>
    <property type="match status" value="1"/>
</dbReference>
<evidence type="ECO:0000256" key="9">
    <source>
        <dbReference type="ARBA" id="ARBA00023242"/>
    </source>
</evidence>
<protein>
    <submittedName>
        <fullName evidence="12">Chromosome undetermined SCAF14653, whole genome shotgun sequence</fullName>
    </submittedName>
</protein>
<feature type="compositionally biased region" description="Gly residues" evidence="10">
    <location>
        <begin position="1939"/>
        <end position="1949"/>
    </location>
</feature>
<reference evidence="12" key="1">
    <citation type="journal article" date="2004" name="Nature">
        <title>Genome duplication in the teleost fish Tetraodon nigroviridis reveals the early vertebrate proto-karyotype.</title>
        <authorList>
            <person name="Jaillon O."/>
            <person name="Aury J.-M."/>
            <person name="Brunet F."/>
            <person name="Petit J.-L."/>
            <person name="Stange-Thomann N."/>
            <person name="Mauceli E."/>
            <person name="Bouneau L."/>
            <person name="Fischer C."/>
            <person name="Ozouf-Costaz C."/>
            <person name="Bernot A."/>
            <person name="Nicaud S."/>
            <person name="Jaffe D."/>
            <person name="Fisher S."/>
            <person name="Lutfalla G."/>
            <person name="Dossat C."/>
            <person name="Segurens B."/>
            <person name="Dasilva C."/>
            <person name="Salanoubat M."/>
            <person name="Levy M."/>
            <person name="Boudet N."/>
            <person name="Castellano S."/>
            <person name="Anthouard V."/>
            <person name="Jubin C."/>
            <person name="Castelli V."/>
            <person name="Katinka M."/>
            <person name="Vacherie B."/>
            <person name="Biemont C."/>
            <person name="Skalli Z."/>
            <person name="Cattolico L."/>
            <person name="Poulain J."/>
            <person name="De Berardinis V."/>
            <person name="Cruaud C."/>
            <person name="Duprat S."/>
            <person name="Brottier P."/>
            <person name="Coutanceau J.-P."/>
            <person name="Gouzy J."/>
            <person name="Parra G."/>
            <person name="Lardier G."/>
            <person name="Chapple C."/>
            <person name="McKernan K.J."/>
            <person name="McEwan P."/>
            <person name="Bosak S."/>
            <person name="Kellis M."/>
            <person name="Volff J.-N."/>
            <person name="Guigo R."/>
            <person name="Zody M.C."/>
            <person name="Mesirov J."/>
            <person name="Lindblad-Toh K."/>
            <person name="Birren B."/>
            <person name="Nusbaum C."/>
            <person name="Kahn D."/>
            <person name="Robinson-Rechavi M."/>
            <person name="Laudet V."/>
            <person name="Schachter V."/>
            <person name="Quetier F."/>
            <person name="Saurin W."/>
            <person name="Scarpelli C."/>
            <person name="Wincker P."/>
            <person name="Lander E.S."/>
            <person name="Weissenbach J."/>
            <person name="Roest Crollius H."/>
        </authorList>
    </citation>
    <scope>NUCLEOTIDE SEQUENCE [LARGE SCALE GENOMIC DNA]</scope>
</reference>
<feature type="compositionally biased region" description="Basic residues" evidence="10">
    <location>
        <begin position="2187"/>
        <end position="2203"/>
    </location>
</feature>
<sequence>MGGLGWGSPVSKVTVASLAECVKAGALCRSGLSGLQKAEGEKRRSWRLETGVFLPQQRDYHQPAFQPSRGLALLRSQPAEPQISPRMTDDYMGMPQQSLHRGHHSPAQAGHMLAYGARNRASAEQGSIHSGSSSNPYRKDVMDYYFSMGAKDRHRRGGLGYGVGFGYPGIDGHIPHQYRHAGSGSAPSSGLMSPYPLDYGSSSSSGGGAGVGAFSPSQQYNMSQNAALQPGPGSQMQHRQHGQAFHPGQQHRGYPQPGHRMTPQYPQYSPQGGASAGSSGMYSPPLQRYLDGTAAAAAAAVGFDPKVNSSPSVNSSSNSMSSSVAANNVGPMETVQQGYHAPNYPGYPPQTHSLHKQAALQHRSSQHSLGLGYDSSVKMQHQGPSAGALYAKHHQAPSLPPAGSQELAKSPLHPNAQQNQMTQNFSPISNPSPAASAVHSPSCSSSPSPLMGVTDPHGNPTGHGPPHPHSANPRSNSGQGRSLPQLSPTPNSNGSISSCGSASSHRAPSTSALGGSNPAPTGRSKMGPVAGVAAREDGANLYSSSPLDKMQDSGLNSLNALSSQVANLPNTVQHMLLTDAVFSQKKARELAQMQHGLLAPQPRSRNASTASSTGTVKEGGGAGPADANADEEAATTSAGAPAGAKPSEAGQVPRSTPPVSSSPSSTSSSVPPTQPNCDPEPGSVYNQHRGSRRRMTEIKAEAIKKERDELGNPAQRDREVGTPNGQDGDNRPLAASRLHREEKHMLEEQNSVGVIVSARSDGGHGEKGKQPQVCSEEKQPPAYLRESSSHNGEEGVDLTLYSSHHQKSSFIRNSQNPPQSGANKFGHPESTYGSDLPAKNRGRGGSADVMEPNSRYSGYQQPASAYGPVHPKDASSVAEDLVKRGHRAGSKAQEDHSQNQHFPSLLQEVLQGCNLDRRYGRPEQPYSAHPHVQQHFQARNAYDTADSARVQSGVGEALAAQMGSGKPPHPNQRHGTEPAFTADPPSMKTEQSNSKLVPNAEKTEMSLPPSHLSQSTECDQPPPKHVNLSEYSLPQRKALFHASDQASAVQELLLQETEPVTGGAGQPEPQKAARSVLAPSERRSVICDVSPNRHGTPERDGDSDREREKSLSAASVIQQPFSAATASDLSKKASAAKHTVKMEAASKEAGVDVHADRRGDGTNEAEVAFHSKPAHSSVVMNAEPYRRGGADFTPMSSHPMTSHSLASPSRTPSYLHGVELSAGGGRSFPAYRYSDARDGSLMPRSGPHFPSHHAYHNLPPQTQQVGKLQTYAHGRGTPHHPTDLSDWVKGLNRPLKEMIMPPGSSPGKHKGGQSEPRQRPADTPVDQLAGKSSLHHQGSFYDLKMWESAHVGREGAMLMEGNPFYRTPAPPPPPPVAPLGPFPPKMSQNTTEAKFSRGAAEDVRLTRPLAPLSSTKTCADTGSTPPQVQRQTKTGSADTNPLMLRRRVRSFISPIPAKRLLQDGAQQRAASNSHHPQSEHGHHNEDDASAGDVQCPRLASPLLRESHYPQPLSPLANAKALPPRKGRGLKLEAIVQKITPNVKKPPGRADEESNHYPGFSHPESFSESQEQDLAPFARVARGDDAYMEEGSSLNDLLPFRVGEDTGPLPPAAYPCDPHQTSQSLKPDFDFGLGAAVASASGDKEDFALLGPLPPPPPLPRPVQGSPPPSSSALSDIEHFTNTYQQLETRRGEHSAAHLLRQKLQESGMGFDDYPGSEYYGGAPPHHGQPQGHMLNRQHPMPSVRPSLSPQDSKPPESLVPKGYFPSGKKKGRPVGSVNKQKRAQNPPQTPTQGQAPAPAESTNTVQTASSTPDLATPPPTENKVPPQLAPPILTQVVKVDVESEDTQPEADVKPARRRRKGIKDEDEPLDAKGQQGRRRKKAAAAKDDPEAARTSRVFVDPNRKGPFIPHIHVENKVPEIGAVCTIVNAEEDKMKGERGAAGGKAGGSGAESLLASALSSQSSRRDRESEKREADEVESTLQSGKALPSSGHVVVGPVITETNHSGRLLCSLCQKWANYKNLGDLYGPFYPAEYAARLPKNQPQVRQCQATAGTNKTGPNADIISNTLNSVQDTQTQDAYFTQSDYAIGMDSTSLAAALRPVSTATREETMTHLAGRFSNTASSSSPSSSSSSSHALSKPTSLTWDTSLDIHPVPELKKEADADGEPQWPRKQPQLQPPPDEAQQRPQHRKLTSHPRFKRRHKSSEDCPRMVPSNSKASLPFQPPPPALDSLGPLAQLAQLPKMPMDPEELWVHEGCIVWTSGVYLVSGRLYGLQEALDGARETCCSYCEMVGSTLGCYSKGCTLRYHYLCAIEADCSLNEDNFSLRCPKHKVTQSIRPAKLVYMEQSERG</sequence>
<accession>Q4SCG6</accession>